<gene>
    <name evidence="2" type="primary">LOC108922858</name>
</gene>
<reference evidence="2" key="3">
    <citation type="submission" date="2025-09" db="UniProtKB">
        <authorList>
            <consortium name="Ensembl"/>
        </authorList>
    </citation>
    <scope>IDENTIFICATION</scope>
</reference>
<accession>A0A8C9VMX4</accession>
<keyword evidence="1" id="KW-0812">Transmembrane</keyword>
<protein>
    <submittedName>
        <fullName evidence="2">Uncharacterized protein</fullName>
    </submittedName>
</protein>
<dbReference type="Proteomes" id="UP000694397">
    <property type="component" value="Chromosome 13"/>
</dbReference>
<organism evidence="2 3">
    <name type="scientific">Scleropages formosus</name>
    <name type="common">Asian bonytongue</name>
    <name type="synonym">Osteoglossum formosum</name>
    <dbReference type="NCBI Taxonomy" id="113540"/>
    <lineage>
        <taxon>Eukaryota</taxon>
        <taxon>Metazoa</taxon>
        <taxon>Chordata</taxon>
        <taxon>Craniata</taxon>
        <taxon>Vertebrata</taxon>
        <taxon>Euteleostomi</taxon>
        <taxon>Actinopterygii</taxon>
        <taxon>Neopterygii</taxon>
        <taxon>Teleostei</taxon>
        <taxon>Osteoglossocephala</taxon>
        <taxon>Osteoglossomorpha</taxon>
        <taxon>Osteoglossiformes</taxon>
        <taxon>Osteoglossidae</taxon>
        <taxon>Scleropages</taxon>
    </lineage>
</organism>
<evidence type="ECO:0000313" key="2">
    <source>
        <dbReference type="Ensembl" id="ENSSFOP00015062358.1"/>
    </source>
</evidence>
<proteinExistence type="predicted"/>
<name>A0A8C9VMX4_SCLFO</name>
<feature type="transmembrane region" description="Helical" evidence="1">
    <location>
        <begin position="12"/>
        <end position="35"/>
    </location>
</feature>
<sequence length="132" mass="14984">MAKTAGKCCWRLLILNDIVTCGGRNFVIIILCLYFKYYITLEKKTLLLAAQTDHVCHQKSKFLMRQRSGCLYELDLSLNQVNQLENYIQALPPQLLSLIPSTALKTFDVEDNHLTDVLLHSTGTLLLLLIST</sequence>
<evidence type="ECO:0000313" key="3">
    <source>
        <dbReference type="Proteomes" id="UP000694397"/>
    </source>
</evidence>
<keyword evidence="3" id="KW-1185">Reference proteome</keyword>
<dbReference type="AlphaFoldDB" id="A0A8C9VMX4"/>
<dbReference type="Ensembl" id="ENSSFOT00015041364.1">
    <property type="protein sequence ID" value="ENSSFOP00015062358.1"/>
    <property type="gene ID" value="ENSSFOG00015025262.1"/>
</dbReference>
<reference evidence="2 3" key="1">
    <citation type="submission" date="2019-04" db="EMBL/GenBank/DDBJ databases">
        <authorList>
            <consortium name="Wellcome Sanger Institute Data Sharing"/>
        </authorList>
    </citation>
    <scope>NUCLEOTIDE SEQUENCE [LARGE SCALE GENOMIC DNA]</scope>
</reference>
<evidence type="ECO:0000256" key="1">
    <source>
        <dbReference type="SAM" id="Phobius"/>
    </source>
</evidence>
<reference evidence="2" key="2">
    <citation type="submission" date="2025-08" db="UniProtKB">
        <authorList>
            <consortium name="Ensembl"/>
        </authorList>
    </citation>
    <scope>IDENTIFICATION</scope>
</reference>
<keyword evidence="1" id="KW-1133">Transmembrane helix</keyword>
<keyword evidence="1" id="KW-0472">Membrane</keyword>